<dbReference type="SFLD" id="SFLDF00027">
    <property type="entry name" value="p-type_atpase"/>
    <property type="match status" value="1"/>
</dbReference>
<dbReference type="PANTHER" id="PTHR43520:SF8">
    <property type="entry name" value="P-TYPE CU(+) TRANSPORTER"/>
    <property type="match status" value="1"/>
</dbReference>
<dbReference type="PANTHER" id="PTHR43520">
    <property type="entry name" value="ATP7, ISOFORM B"/>
    <property type="match status" value="1"/>
</dbReference>
<feature type="transmembrane region" description="Helical" evidence="10">
    <location>
        <begin position="130"/>
        <end position="152"/>
    </location>
</feature>
<feature type="domain" description="HMA" evidence="11">
    <location>
        <begin position="2"/>
        <end position="68"/>
    </location>
</feature>
<dbReference type="NCBIfam" id="TIGR01494">
    <property type="entry name" value="ATPase_P-type"/>
    <property type="match status" value="1"/>
</dbReference>
<dbReference type="InterPro" id="IPR023298">
    <property type="entry name" value="ATPase_P-typ_TM_dom_sf"/>
</dbReference>
<comment type="caution">
    <text evidence="12">The sequence shown here is derived from an EMBL/GenBank/DDBJ whole genome shotgun (WGS) entry which is preliminary data.</text>
</comment>
<dbReference type="SUPFAM" id="SSF55008">
    <property type="entry name" value="HMA, heavy metal-associated domain"/>
    <property type="match status" value="1"/>
</dbReference>
<dbReference type="EMBL" id="JAFLQW010000411">
    <property type="protein sequence ID" value="MBO0350471.1"/>
    <property type="molecule type" value="Genomic_DNA"/>
</dbReference>
<dbReference type="InterPro" id="IPR023299">
    <property type="entry name" value="ATPase_P-typ_cyto_dom_N"/>
</dbReference>
<evidence type="ECO:0000256" key="5">
    <source>
        <dbReference type="ARBA" id="ARBA00022741"/>
    </source>
</evidence>
<dbReference type="PRINTS" id="PR00943">
    <property type="entry name" value="CUATPASE"/>
</dbReference>
<protein>
    <submittedName>
        <fullName evidence="12">Copper-translocating P-type ATPase</fullName>
    </submittedName>
</protein>
<dbReference type="PROSITE" id="PS50846">
    <property type="entry name" value="HMA_2"/>
    <property type="match status" value="1"/>
</dbReference>
<keyword evidence="7" id="KW-1278">Translocase</keyword>
<dbReference type="PROSITE" id="PS01047">
    <property type="entry name" value="HMA_1"/>
    <property type="match status" value="1"/>
</dbReference>
<dbReference type="Gene3D" id="3.40.50.1000">
    <property type="entry name" value="HAD superfamily/HAD-like"/>
    <property type="match status" value="1"/>
</dbReference>
<evidence type="ECO:0000256" key="2">
    <source>
        <dbReference type="ARBA" id="ARBA00006024"/>
    </source>
</evidence>
<dbReference type="InterPro" id="IPR027256">
    <property type="entry name" value="P-typ_ATPase_IB"/>
</dbReference>
<evidence type="ECO:0000256" key="1">
    <source>
        <dbReference type="ARBA" id="ARBA00004127"/>
    </source>
</evidence>
<gene>
    <name evidence="12" type="ORF">J0895_15485</name>
</gene>
<keyword evidence="5 10" id="KW-0547">Nucleotide-binding</keyword>
<comment type="similarity">
    <text evidence="2 10">Belongs to the cation transport ATPase (P-type) (TC 3.A.3) family. Type IB subfamily.</text>
</comment>
<keyword evidence="4 10" id="KW-0479">Metal-binding</keyword>
<keyword evidence="6 10" id="KW-0067">ATP-binding</keyword>
<sequence>METVNLRLKGMSCASCATRIEEVIQGVPGVEECSVNFSAEQARVKYNPRRTELDLIQSAVSEAGYTAEPLEELGMRDIDAEQKSRQAEQQELQRKVIFGGIISTILVVGSLPMMTGISFPFIPDWLHHPWVQFALTTPVFIWCGKSFFVGAWKSFKHHHADMNTLVALGTGSAYLYSLAVSIFPGLFAVTGVNPEVYYEITAVVITLILLGELFENRAKGQTSEAIRKLMGLQAKTARVIRQGQEMDIPIQEVGVGDVILVRPGEKIPVDGTVLEGSSLIDESMVTGESVPVKKETGDEVIGATMNKTGSFKLKALRVGKDTVLAQIVKLVQDAQGSKAPIQRLADRVTGFFVPVVIAIAIATFVIWFAIMGNLTLAIITTVGVLIIACPCALGLATPTSIMVGTGKGAENGILIKSADSLELAHKIQTIVLDKTGTLTQGKPTVTDYVTVGGTAHSNEIKLLQLAAAVESNSEHPLAEAVVEYAKAQGVEMPLPSVTNFEAVAGMGVQAIVSNRLVQIGTPRWMQELGIDTKALQTYQEKWESEAKTSPWIAVDGQIEGVFGIADALKPSSATAIRALRGLGLEVVMLTGDNQQTAQSIAQEVGIDRVFAEVRPGQKADKIKELQAEGKIVAMVGDGINDAPALAQADVGIAIGTGTDVAIAASDITLISGDLQSIVTAIQLSKATIQNIRQNLFFAFIYNTASIPIAAGILYPLTGWLLNPILAGAAMAMSSVSVVTNALRLRKFKAHHS</sequence>
<dbReference type="Pfam" id="PF00403">
    <property type="entry name" value="HMA"/>
    <property type="match status" value="1"/>
</dbReference>
<keyword evidence="3 10" id="KW-0812">Transmembrane</keyword>
<feature type="transmembrane region" description="Helical" evidence="10">
    <location>
        <begin position="695"/>
        <end position="714"/>
    </location>
</feature>
<keyword evidence="8 10" id="KW-1133">Transmembrane helix</keyword>
<organism evidence="12 13">
    <name type="scientific">Phormidium pseudopriestleyi FRX01</name>
    <dbReference type="NCBI Taxonomy" id="1759528"/>
    <lineage>
        <taxon>Bacteria</taxon>
        <taxon>Bacillati</taxon>
        <taxon>Cyanobacteriota</taxon>
        <taxon>Cyanophyceae</taxon>
        <taxon>Oscillatoriophycideae</taxon>
        <taxon>Oscillatoriales</taxon>
        <taxon>Oscillatoriaceae</taxon>
        <taxon>Phormidium</taxon>
    </lineage>
</organism>
<dbReference type="RefSeq" id="WP_207088953.1">
    <property type="nucleotide sequence ID" value="NZ_JAFLQW010000411.1"/>
</dbReference>
<dbReference type="Gene3D" id="3.40.1110.10">
    <property type="entry name" value="Calcium-transporting ATPase, cytoplasmic domain N"/>
    <property type="match status" value="1"/>
</dbReference>
<dbReference type="Pfam" id="PF00122">
    <property type="entry name" value="E1-E2_ATPase"/>
    <property type="match status" value="1"/>
</dbReference>
<dbReference type="SUPFAM" id="SSF56784">
    <property type="entry name" value="HAD-like"/>
    <property type="match status" value="1"/>
</dbReference>
<dbReference type="InterPro" id="IPR017969">
    <property type="entry name" value="Heavy-metal-associated_CS"/>
</dbReference>
<evidence type="ECO:0000256" key="6">
    <source>
        <dbReference type="ARBA" id="ARBA00022840"/>
    </source>
</evidence>
<feature type="transmembrane region" description="Helical" evidence="10">
    <location>
        <begin position="348"/>
        <end position="370"/>
    </location>
</feature>
<dbReference type="InterPro" id="IPR036412">
    <property type="entry name" value="HAD-like_sf"/>
</dbReference>
<evidence type="ECO:0000256" key="8">
    <source>
        <dbReference type="ARBA" id="ARBA00022989"/>
    </source>
</evidence>
<dbReference type="NCBIfam" id="TIGR01525">
    <property type="entry name" value="ATPase-IB_hvy"/>
    <property type="match status" value="1"/>
</dbReference>
<feature type="transmembrane region" description="Helical" evidence="10">
    <location>
        <begin position="196"/>
        <end position="214"/>
    </location>
</feature>
<accession>A0ABS3FV14</accession>
<dbReference type="SFLD" id="SFLDS00003">
    <property type="entry name" value="Haloacid_Dehalogenase"/>
    <property type="match status" value="1"/>
</dbReference>
<evidence type="ECO:0000256" key="10">
    <source>
        <dbReference type="RuleBase" id="RU362081"/>
    </source>
</evidence>
<keyword evidence="13" id="KW-1185">Reference proteome</keyword>
<dbReference type="PRINTS" id="PR00119">
    <property type="entry name" value="CATATPASE"/>
</dbReference>
<dbReference type="SUPFAM" id="SSF81665">
    <property type="entry name" value="Calcium ATPase, transmembrane domain M"/>
    <property type="match status" value="1"/>
</dbReference>
<dbReference type="SUPFAM" id="SSF81653">
    <property type="entry name" value="Calcium ATPase, transduction domain A"/>
    <property type="match status" value="1"/>
</dbReference>
<dbReference type="Gene3D" id="3.30.70.100">
    <property type="match status" value="1"/>
</dbReference>
<evidence type="ECO:0000259" key="11">
    <source>
        <dbReference type="PROSITE" id="PS50846"/>
    </source>
</evidence>
<keyword evidence="10" id="KW-1003">Cell membrane</keyword>
<dbReference type="PROSITE" id="PS00154">
    <property type="entry name" value="ATPASE_E1_E2"/>
    <property type="match status" value="1"/>
</dbReference>
<dbReference type="InterPro" id="IPR036163">
    <property type="entry name" value="HMA_dom_sf"/>
</dbReference>
<evidence type="ECO:0000313" key="13">
    <source>
        <dbReference type="Proteomes" id="UP000664844"/>
    </source>
</evidence>
<comment type="subcellular location">
    <subcellularLocation>
        <location evidence="10">Cell membrane</location>
    </subcellularLocation>
    <subcellularLocation>
        <location evidence="1">Endomembrane system</location>
        <topology evidence="1">Multi-pass membrane protein</topology>
    </subcellularLocation>
</comment>
<dbReference type="InterPro" id="IPR059000">
    <property type="entry name" value="ATPase_P-type_domA"/>
</dbReference>
<dbReference type="InterPro" id="IPR006121">
    <property type="entry name" value="HMA_dom"/>
</dbReference>
<keyword evidence="9 10" id="KW-0472">Membrane</keyword>
<dbReference type="InterPro" id="IPR008250">
    <property type="entry name" value="ATPase_P-typ_transduc_dom_A_sf"/>
</dbReference>
<name>A0ABS3FV14_9CYAN</name>
<dbReference type="SFLD" id="SFLDG00002">
    <property type="entry name" value="C1.7:_P-type_atpase_like"/>
    <property type="match status" value="1"/>
</dbReference>
<feature type="transmembrane region" description="Helical" evidence="10">
    <location>
        <begin position="96"/>
        <end position="118"/>
    </location>
</feature>
<dbReference type="InterPro" id="IPR001757">
    <property type="entry name" value="P_typ_ATPase"/>
</dbReference>
<dbReference type="InterPro" id="IPR044492">
    <property type="entry name" value="P_typ_ATPase_HD_dom"/>
</dbReference>
<dbReference type="InterPro" id="IPR018303">
    <property type="entry name" value="ATPase_P-typ_P_site"/>
</dbReference>
<dbReference type="CDD" id="cd02094">
    <property type="entry name" value="P-type_ATPase_Cu-like"/>
    <property type="match status" value="1"/>
</dbReference>
<dbReference type="NCBIfam" id="TIGR01511">
    <property type="entry name" value="ATPase-IB1_Cu"/>
    <property type="match status" value="1"/>
</dbReference>
<feature type="transmembrane region" description="Helical" evidence="10">
    <location>
        <begin position="376"/>
        <end position="397"/>
    </location>
</feature>
<evidence type="ECO:0000256" key="4">
    <source>
        <dbReference type="ARBA" id="ARBA00022723"/>
    </source>
</evidence>
<evidence type="ECO:0000256" key="7">
    <source>
        <dbReference type="ARBA" id="ARBA00022967"/>
    </source>
</evidence>
<dbReference type="Proteomes" id="UP000664844">
    <property type="component" value="Unassembled WGS sequence"/>
</dbReference>
<dbReference type="Pfam" id="PF00702">
    <property type="entry name" value="Hydrolase"/>
    <property type="match status" value="1"/>
</dbReference>
<reference evidence="12 13" key="1">
    <citation type="submission" date="2021-03" db="EMBL/GenBank/DDBJ databases">
        <title>Metabolic Capacity of the Antarctic Cyanobacterium Phormidium pseudopriestleyi that Sustains Oxygenic Photosynthesis in the Presence of Hydrogen Sulfide.</title>
        <authorList>
            <person name="Lumian J.E."/>
            <person name="Jungblut A.D."/>
            <person name="Dillon M.L."/>
            <person name="Hawes I."/>
            <person name="Doran P.T."/>
            <person name="Mackey T.J."/>
            <person name="Dick G.J."/>
            <person name="Grettenberger C.L."/>
            <person name="Sumner D.Y."/>
        </authorList>
    </citation>
    <scope>NUCLEOTIDE SEQUENCE [LARGE SCALE GENOMIC DNA]</scope>
    <source>
        <strain evidence="12 13">FRX01</strain>
    </source>
</reference>
<feature type="transmembrane region" description="Helical" evidence="10">
    <location>
        <begin position="164"/>
        <end position="190"/>
    </location>
</feature>
<dbReference type="InterPro" id="IPR023214">
    <property type="entry name" value="HAD_sf"/>
</dbReference>
<evidence type="ECO:0000313" key="12">
    <source>
        <dbReference type="EMBL" id="MBO0350471.1"/>
    </source>
</evidence>
<feature type="transmembrane region" description="Helical" evidence="10">
    <location>
        <begin position="720"/>
        <end position="742"/>
    </location>
</feature>
<evidence type="ECO:0000256" key="9">
    <source>
        <dbReference type="ARBA" id="ARBA00023136"/>
    </source>
</evidence>
<dbReference type="CDD" id="cd00371">
    <property type="entry name" value="HMA"/>
    <property type="match status" value="1"/>
</dbReference>
<evidence type="ECO:0000256" key="3">
    <source>
        <dbReference type="ARBA" id="ARBA00022692"/>
    </source>
</evidence>
<dbReference type="Gene3D" id="2.70.150.10">
    <property type="entry name" value="Calcium-transporting ATPase, cytoplasmic transduction domain A"/>
    <property type="match status" value="1"/>
</dbReference>
<proteinExistence type="inferred from homology"/>